<dbReference type="InterPro" id="IPR006693">
    <property type="entry name" value="AB_hydrolase_lipase"/>
</dbReference>
<dbReference type="GO" id="GO:0016042">
    <property type="term" value="P:lipid catabolic process"/>
    <property type="evidence" value="ECO:0007669"/>
    <property type="project" value="UniProtKB-KW"/>
</dbReference>
<reference evidence="9 10" key="1">
    <citation type="journal article" date="2010" name="Cell">
        <title>The genome of Naegleria gruberi illuminates early eukaryotic versatility.</title>
        <authorList>
            <person name="Fritz-Laylin L.K."/>
            <person name="Prochnik S.E."/>
            <person name="Ginger M.L."/>
            <person name="Dacks J.B."/>
            <person name="Carpenter M.L."/>
            <person name="Field M.C."/>
            <person name="Kuo A."/>
            <person name="Paredez A."/>
            <person name="Chapman J."/>
            <person name="Pham J."/>
            <person name="Shu S."/>
            <person name="Neupane R."/>
            <person name="Cipriano M."/>
            <person name="Mancuso J."/>
            <person name="Tu H."/>
            <person name="Salamov A."/>
            <person name="Lindquist E."/>
            <person name="Shapiro H."/>
            <person name="Lucas S."/>
            <person name="Grigoriev I.V."/>
            <person name="Cande W.Z."/>
            <person name="Fulton C."/>
            <person name="Rokhsar D.S."/>
            <person name="Dawson S.C."/>
        </authorList>
    </citation>
    <scope>NUCLEOTIDE SEQUENCE [LARGE SCALE GENOMIC DNA]</scope>
    <source>
        <strain evidence="9 10">NEG-M</strain>
    </source>
</reference>
<protein>
    <submittedName>
        <fullName evidence="9">Predicted protein</fullName>
    </submittedName>
</protein>
<evidence type="ECO:0000259" key="8">
    <source>
        <dbReference type="Pfam" id="PF04083"/>
    </source>
</evidence>
<keyword evidence="10" id="KW-1185">Reference proteome</keyword>
<dbReference type="OrthoDB" id="9974421at2759"/>
<comment type="similarity">
    <text evidence="1">Belongs to the AB hydrolase superfamily. Lipase family.</text>
</comment>
<evidence type="ECO:0000313" key="9">
    <source>
        <dbReference type="EMBL" id="EFC48216.1"/>
    </source>
</evidence>
<accession>D2V556</accession>
<dbReference type="FunFam" id="3.40.50.1820:FF:000057">
    <property type="entry name" value="Lipase"/>
    <property type="match status" value="1"/>
</dbReference>
<feature type="active site" description="Charge relay system" evidence="7">
    <location>
        <position position="321"/>
    </location>
</feature>
<evidence type="ECO:0000256" key="2">
    <source>
        <dbReference type="ARBA" id="ARBA00022729"/>
    </source>
</evidence>
<dbReference type="eggNOG" id="KOG2624">
    <property type="taxonomic scope" value="Eukaryota"/>
</dbReference>
<gene>
    <name evidence="9" type="ORF">NAEGRDRAFT_1969</name>
</gene>
<evidence type="ECO:0000256" key="4">
    <source>
        <dbReference type="ARBA" id="ARBA00022963"/>
    </source>
</evidence>
<dbReference type="AlphaFoldDB" id="D2V556"/>
<sequence length="375" mass="43027">SIFDFVRQQGYPIEKHETVTSDGYVLQIHRIPHGNLNSLMLFKDEILLEDELERRKKKKRPVVFLQHGVFNSSSAWLIGGQKYSFAFMLADAGFDVWLGNNRGVQFSRKHISWNSFTDKEFWKFSFTEMAKFDFPAQIKYVLKFTQVEKLSYVGHSQGTTQAFVALTLFPELQKKLDMFIALAPVCSLKHQQSKLLAMVTKMNTEMLFSTLEGIGIGEIGATQRNRSVLPKLTQSLFNEAWTVLSDCDIDHAILPILSKYEPSPTSLQNLIHWGQLIKSESFQSFTYPASSAKNSTPPKVEKYDLKKIIDVPIAVFYGTLDYLANPSDIEEFLMEGLQYSLVYSKKIIGFKHNDFVWGKRARDEVYVYALHLLTQ</sequence>
<name>D2V556_NAEGR</name>
<dbReference type="KEGG" id="ngr:NAEGRDRAFT_1969"/>
<dbReference type="Gene3D" id="3.40.50.1820">
    <property type="entry name" value="alpha/beta hydrolase"/>
    <property type="match status" value="1"/>
</dbReference>
<keyword evidence="3" id="KW-0378">Hydrolase</keyword>
<organism evidence="10">
    <name type="scientific">Naegleria gruberi</name>
    <name type="common">Amoeba</name>
    <dbReference type="NCBI Taxonomy" id="5762"/>
    <lineage>
        <taxon>Eukaryota</taxon>
        <taxon>Discoba</taxon>
        <taxon>Heterolobosea</taxon>
        <taxon>Tetramitia</taxon>
        <taxon>Eutetramitia</taxon>
        <taxon>Vahlkampfiidae</taxon>
        <taxon>Naegleria</taxon>
    </lineage>
</organism>
<dbReference type="Proteomes" id="UP000006671">
    <property type="component" value="Unassembled WGS sequence"/>
</dbReference>
<evidence type="ECO:0000256" key="5">
    <source>
        <dbReference type="ARBA" id="ARBA00023098"/>
    </source>
</evidence>
<dbReference type="OMA" id="YACEEHT"/>
<keyword evidence="2" id="KW-0732">Signal</keyword>
<dbReference type="InterPro" id="IPR025483">
    <property type="entry name" value="Lipase_euk"/>
</dbReference>
<dbReference type="RefSeq" id="XP_002680960.1">
    <property type="nucleotide sequence ID" value="XM_002680914.1"/>
</dbReference>
<evidence type="ECO:0000313" key="10">
    <source>
        <dbReference type="Proteomes" id="UP000006671"/>
    </source>
</evidence>
<dbReference type="SUPFAM" id="SSF53474">
    <property type="entry name" value="alpha/beta-Hydrolases"/>
    <property type="match status" value="1"/>
</dbReference>
<feature type="non-terminal residue" evidence="9">
    <location>
        <position position="375"/>
    </location>
</feature>
<dbReference type="InParanoid" id="D2V556"/>
<evidence type="ECO:0000256" key="6">
    <source>
        <dbReference type="ARBA" id="ARBA00023180"/>
    </source>
</evidence>
<dbReference type="GO" id="GO:0016788">
    <property type="term" value="F:hydrolase activity, acting on ester bonds"/>
    <property type="evidence" value="ECO:0007669"/>
    <property type="project" value="InterPro"/>
</dbReference>
<evidence type="ECO:0000256" key="3">
    <source>
        <dbReference type="ARBA" id="ARBA00022801"/>
    </source>
</evidence>
<dbReference type="PANTHER" id="PTHR11005">
    <property type="entry name" value="LYSOSOMAL ACID LIPASE-RELATED"/>
    <property type="match status" value="1"/>
</dbReference>
<keyword evidence="5" id="KW-0443">Lipid metabolism</keyword>
<keyword evidence="6" id="KW-0325">Glycoprotein</keyword>
<dbReference type="PIRSF" id="PIRSF000862">
    <property type="entry name" value="Steryl_ester_lip"/>
    <property type="match status" value="1"/>
</dbReference>
<dbReference type="STRING" id="5762.D2V556"/>
<proteinExistence type="inferred from homology"/>
<dbReference type="VEuPathDB" id="AmoebaDB:NAEGRDRAFT_1969"/>
<dbReference type="EMBL" id="GG738852">
    <property type="protein sequence ID" value="EFC48216.1"/>
    <property type="molecule type" value="Genomic_DNA"/>
</dbReference>
<dbReference type="Pfam" id="PF04083">
    <property type="entry name" value="Abhydro_lipase"/>
    <property type="match status" value="1"/>
</dbReference>
<feature type="domain" description="Partial AB-hydrolase lipase" evidence="8">
    <location>
        <begin position="4"/>
        <end position="79"/>
    </location>
</feature>
<dbReference type="FunCoup" id="D2V556">
    <property type="interactions" value="70"/>
</dbReference>
<feature type="non-terminal residue" evidence="9">
    <location>
        <position position="1"/>
    </location>
</feature>
<dbReference type="ESTHER" id="naegr-d2v556">
    <property type="family name" value="Acidic_Lipase"/>
</dbReference>
<dbReference type="InterPro" id="IPR029058">
    <property type="entry name" value="AB_hydrolase_fold"/>
</dbReference>
<evidence type="ECO:0000256" key="7">
    <source>
        <dbReference type="PIRSR" id="PIRSR000862-1"/>
    </source>
</evidence>
<feature type="active site" description="Charge relay system" evidence="7">
    <location>
        <position position="352"/>
    </location>
</feature>
<evidence type="ECO:0000256" key="1">
    <source>
        <dbReference type="ARBA" id="ARBA00010701"/>
    </source>
</evidence>
<dbReference type="GeneID" id="8861454"/>
<feature type="active site" description="Nucleophile" evidence="7">
    <location>
        <position position="156"/>
    </location>
</feature>
<keyword evidence="4" id="KW-0442">Lipid degradation</keyword>